<gene>
    <name evidence="1" type="ORF">L2E82_08045</name>
</gene>
<reference evidence="2" key="1">
    <citation type="journal article" date="2022" name="Mol. Ecol. Resour.">
        <title>The genomes of chicory, endive, great burdock and yacon provide insights into Asteraceae palaeo-polyploidization history and plant inulin production.</title>
        <authorList>
            <person name="Fan W."/>
            <person name="Wang S."/>
            <person name="Wang H."/>
            <person name="Wang A."/>
            <person name="Jiang F."/>
            <person name="Liu H."/>
            <person name="Zhao H."/>
            <person name="Xu D."/>
            <person name="Zhang Y."/>
        </authorList>
    </citation>
    <scope>NUCLEOTIDE SEQUENCE [LARGE SCALE GENOMIC DNA]</scope>
    <source>
        <strain evidence="2">cv. Punajuju</strain>
    </source>
</reference>
<dbReference type="EMBL" id="CM042010">
    <property type="protein sequence ID" value="KAI3778662.1"/>
    <property type="molecule type" value="Genomic_DNA"/>
</dbReference>
<dbReference type="Proteomes" id="UP001055811">
    <property type="component" value="Linkage Group LG02"/>
</dbReference>
<reference evidence="1 2" key="2">
    <citation type="journal article" date="2022" name="Mol. Ecol. Resour.">
        <title>The genomes of chicory, endive, great burdock and yacon provide insights into Asteraceae paleo-polyploidization history and plant inulin production.</title>
        <authorList>
            <person name="Fan W."/>
            <person name="Wang S."/>
            <person name="Wang H."/>
            <person name="Wang A."/>
            <person name="Jiang F."/>
            <person name="Liu H."/>
            <person name="Zhao H."/>
            <person name="Xu D."/>
            <person name="Zhang Y."/>
        </authorList>
    </citation>
    <scope>NUCLEOTIDE SEQUENCE [LARGE SCALE GENOMIC DNA]</scope>
    <source>
        <strain evidence="2">cv. Punajuju</strain>
        <tissue evidence="1">Leaves</tissue>
    </source>
</reference>
<accession>A0ACB9G7B9</accession>
<keyword evidence="2" id="KW-1185">Reference proteome</keyword>
<protein>
    <submittedName>
        <fullName evidence="1">Uncharacterized protein</fullName>
    </submittedName>
</protein>
<name>A0ACB9G7B9_CICIN</name>
<proteinExistence type="predicted"/>
<evidence type="ECO:0000313" key="1">
    <source>
        <dbReference type="EMBL" id="KAI3778662.1"/>
    </source>
</evidence>
<evidence type="ECO:0000313" key="2">
    <source>
        <dbReference type="Proteomes" id="UP001055811"/>
    </source>
</evidence>
<organism evidence="1 2">
    <name type="scientific">Cichorium intybus</name>
    <name type="common">Chicory</name>
    <dbReference type="NCBI Taxonomy" id="13427"/>
    <lineage>
        <taxon>Eukaryota</taxon>
        <taxon>Viridiplantae</taxon>
        <taxon>Streptophyta</taxon>
        <taxon>Embryophyta</taxon>
        <taxon>Tracheophyta</taxon>
        <taxon>Spermatophyta</taxon>
        <taxon>Magnoliopsida</taxon>
        <taxon>eudicotyledons</taxon>
        <taxon>Gunneridae</taxon>
        <taxon>Pentapetalae</taxon>
        <taxon>asterids</taxon>
        <taxon>campanulids</taxon>
        <taxon>Asterales</taxon>
        <taxon>Asteraceae</taxon>
        <taxon>Cichorioideae</taxon>
        <taxon>Cichorieae</taxon>
        <taxon>Cichoriinae</taxon>
        <taxon>Cichorium</taxon>
    </lineage>
</organism>
<comment type="caution">
    <text evidence="1">The sequence shown here is derived from an EMBL/GenBank/DDBJ whole genome shotgun (WGS) entry which is preliminary data.</text>
</comment>
<sequence>MDAHLRYFKQGYELLHQTEPYINQVLTYAQQSRERSNYEQAALNERMQEYKRQTDRQSRWSSNGSNGSPNGDGIQAIGRSSHKMLEAVMQAASKGKVLDYAMTIVNGGSTKNLAAEIAQDYA</sequence>